<proteinExistence type="predicted"/>
<gene>
    <name evidence="2" type="ORF">JYU34_002766</name>
</gene>
<keyword evidence="3" id="KW-1185">Reference proteome</keyword>
<feature type="compositionally biased region" description="Polar residues" evidence="1">
    <location>
        <begin position="90"/>
        <end position="99"/>
    </location>
</feature>
<feature type="region of interest" description="Disordered" evidence="1">
    <location>
        <begin position="74"/>
        <end position="105"/>
    </location>
</feature>
<organism evidence="2 3">
    <name type="scientific">Plutella xylostella</name>
    <name type="common">Diamondback moth</name>
    <name type="synonym">Plutella maculipennis</name>
    <dbReference type="NCBI Taxonomy" id="51655"/>
    <lineage>
        <taxon>Eukaryota</taxon>
        <taxon>Metazoa</taxon>
        <taxon>Ecdysozoa</taxon>
        <taxon>Arthropoda</taxon>
        <taxon>Hexapoda</taxon>
        <taxon>Insecta</taxon>
        <taxon>Pterygota</taxon>
        <taxon>Neoptera</taxon>
        <taxon>Endopterygota</taxon>
        <taxon>Lepidoptera</taxon>
        <taxon>Glossata</taxon>
        <taxon>Ditrysia</taxon>
        <taxon>Yponomeutoidea</taxon>
        <taxon>Plutellidae</taxon>
        <taxon>Plutella</taxon>
    </lineage>
</organism>
<evidence type="ECO:0000313" key="2">
    <source>
        <dbReference type="EMBL" id="KAG7311713.1"/>
    </source>
</evidence>
<evidence type="ECO:0000313" key="3">
    <source>
        <dbReference type="Proteomes" id="UP000823941"/>
    </source>
</evidence>
<reference evidence="2 3" key="1">
    <citation type="submission" date="2021-06" db="EMBL/GenBank/DDBJ databases">
        <title>A haploid diamondback moth (Plutella xylostella L.) genome assembly resolves 31 chromosomes and identifies a diamide resistance mutation.</title>
        <authorList>
            <person name="Ward C.M."/>
            <person name="Perry K.D."/>
            <person name="Baker G."/>
            <person name="Powis K."/>
            <person name="Heckel D.G."/>
            <person name="Baxter S.W."/>
        </authorList>
    </citation>
    <scope>NUCLEOTIDE SEQUENCE [LARGE SCALE GENOMIC DNA]</scope>
    <source>
        <strain evidence="2 3">LV</strain>
        <tissue evidence="2">Single pupa</tissue>
    </source>
</reference>
<protein>
    <submittedName>
        <fullName evidence="2">Uncharacterized protein</fullName>
    </submittedName>
</protein>
<dbReference type="EMBL" id="JAHIBW010000004">
    <property type="protein sequence ID" value="KAG7311713.1"/>
    <property type="molecule type" value="Genomic_DNA"/>
</dbReference>
<dbReference type="Proteomes" id="UP000823941">
    <property type="component" value="Chromosome 4"/>
</dbReference>
<sequence length="105" mass="10803">MMACSYLSAARLKPGPTAPCWPGGGCAGPRGLDPCLDPGLLLRPEAFPATPAYPAPLPAPAAAVTAEIQDPVDLSMMPRSLPPPAPDADSQCSARQSNSSERDFT</sequence>
<evidence type="ECO:0000256" key="1">
    <source>
        <dbReference type="SAM" id="MobiDB-lite"/>
    </source>
</evidence>
<accession>A0ABQ7R349</accession>
<name>A0ABQ7R349_PLUXY</name>
<comment type="caution">
    <text evidence="2">The sequence shown here is derived from an EMBL/GenBank/DDBJ whole genome shotgun (WGS) entry which is preliminary data.</text>
</comment>